<sequence length="119" mass="12851">MTDYLTPGQLTTGEFPEEDVPVAGGKVRVRGLSRGEVLRMQADKESGRIKDLGAWERRMISLAMVNPQLTEIQVADWQEASVAGALEELTRVISELSGLNDDADKSGVPAIRDEPASGV</sequence>
<keyword evidence="3" id="KW-1185">Reference proteome</keyword>
<reference evidence="2 3" key="1">
    <citation type="submission" date="2024-09" db="EMBL/GenBank/DDBJ databases">
        <authorList>
            <person name="Sun Q."/>
            <person name="Mori K."/>
        </authorList>
    </citation>
    <scope>NUCLEOTIDE SEQUENCE [LARGE SCALE GENOMIC DNA]</scope>
    <source>
        <strain evidence="2 3">CGMCC 1.15906</strain>
    </source>
</reference>
<feature type="region of interest" description="Disordered" evidence="1">
    <location>
        <begin position="98"/>
        <end position="119"/>
    </location>
</feature>
<proteinExistence type="predicted"/>
<accession>A0ABV6QV87</accession>
<organism evidence="2 3">
    <name type="scientific">Kribbella deserti</name>
    <dbReference type="NCBI Taxonomy" id="1926257"/>
    <lineage>
        <taxon>Bacteria</taxon>
        <taxon>Bacillati</taxon>
        <taxon>Actinomycetota</taxon>
        <taxon>Actinomycetes</taxon>
        <taxon>Propionibacteriales</taxon>
        <taxon>Kribbellaceae</taxon>
        <taxon>Kribbella</taxon>
    </lineage>
</organism>
<comment type="caution">
    <text evidence="2">The sequence shown here is derived from an EMBL/GenBank/DDBJ whole genome shotgun (WGS) entry which is preliminary data.</text>
</comment>
<name>A0ABV6QV87_9ACTN</name>
<dbReference type="EMBL" id="JBHLTC010000039">
    <property type="protein sequence ID" value="MFC0628542.1"/>
    <property type="molecule type" value="Genomic_DNA"/>
</dbReference>
<gene>
    <name evidence="2" type="ORF">ACFFGN_31020</name>
</gene>
<evidence type="ECO:0008006" key="4">
    <source>
        <dbReference type="Google" id="ProtNLM"/>
    </source>
</evidence>
<evidence type="ECO:0000313" key="3">
    <source>
        <dbReference type="Proteomes" id="UP001589890"/>
    </source>
</evidence>
<protein>
    <recommendedName>
        <fullName evidence="4">Tail assembly chaperone</fullName>
    </recommendedName>
</protein>
<evidence type="ECO:0000313" key="2">
    <source>
        <dbReference type="EMBL" id="MFC0628542.1"/>
    </source>
</evidence>
<evidence type="ECO:0000256" key="1">
    <source>
        <dbReference type="SAM" id="MobiDB-lite"/>
    </source>
</evidence>
<dbReference type="RefSeq" id="WP_380054999.1">
    <property type="nucleotide sequence ID" value="NZ_JBHLTC010000039.1"/>
</dbReference>
<dbReference type="Proteomes" id="UP001589890">
    <property type="component" value="Unassembled WGS sequence"/>
</dbReference>